<dbReference type="Gene3D" id="3.40.50.2000">
    <property type="entry name" value="Glycogen Phosphorylase B"/>
    <property type="match status" value="2"/>
</dbReference>
<dbReference type="CDD" id="cd03784">
    <property type="entry name" value="GT1_Gtf-like"/>
    <property type="match status" value="1"/>
</dbReference>
<dbReference type="GO" id="GO:0008194">
    <property type="term" value="F:UDP-glycosyltransferase activity"/>
    <property type="evidence" value="ECO:0007669"/>
    <property type="project" value="InterPro"/>
</dbReference>
<gene>
    <name evidence="3" type="ORF">LY89DRAFT_368393</name>
</gene>
<keyword evidence="4" id="KW-1185">Reference proteome</keyword>
<evidence type="ECO:0000313" key="3">
    <source>
        <dbReference type="EMBL" id="KUJ07109.1"/>
    </source>
</evidence>
<dbReference type="PANTHER" id="PTHR48050">
    <property type="entry name" value="STEROL 3-BETA-GLUCOSYLTRANSFERASE"/>
    <property type="match status" value="1"/>
</dbReference>
<dbReference type="InterPro" id="IPR002213">
    <property type="entry name" value="UDP_glucos_trans"/>
</dbReference>
<feature type="domain" description="Erythromycin biosynthesis protein CIII-like C-terminal" evidence="2">
    <location>
        <begin position="324"/>
        <end position="441"/>
    </location>
</feature>
<dbReference type="PANTHER" id="PTHR48050:SF13">
    <property type="entry name" value="STEROL 3-BETA-GLUCOSYLTRANSFERASE UGT80A2"/>
    <property type="match status" value="1"/>
</dbReference>
<dbReference type="InterPro" id="IPR010610">
    <property type="entry name" value="EryCIII-like_C"/>
</dbReference>
<dbReference type="AlphaFoldDB" id="A0A132B544"/>
<dbReference type="RefSeq" id="XP_018061464.1">
    <property type="nucleotide sequence ID" value="XM_018207042.1"/>
</dbReference>
<proteinExistence type="predicted"/>
<dbReference type="Pfam" id="PF06722">
    <property type="entry name" value="EryCIII-like_C"/>
    <property type="match status" value="1"/>
</dbReference>
<dbReference type="Proteomes" id="UP000070700">
    <property type="component" value="Unassembled WGS sequence"/>
</dbReference>
<reference evidence="3 4" key="1">
    <citation type="submission" date="2015-10" db="EMBL/GenBank/DDBJ databases">
        <title>Full genome of DAOMC 229536 Phialocephala scopiformis, a fungal endophyte of spruce producing the potent anti-insectan compound rugulosin.</title>
        <authorList>
            <consortium name="DOE Joint Genome Institute"/>
            <person name="Walker A.K."/>
            <person name="Frasz S.L."/>
            <person name="Seifert K.A."/>
            <person name="Miller J.D."/>
            <person name="Mondo S.J."/>
            <person name="Labutti K."/>
            <person name="Lipzen A."/>
            <person name="Dockter R."/>
            <person name="Kennedy M."/>
            <person name="Grigoriev I.V."/>
            <person name="Spatafora J.W."/>
        </authorList>
    </citation>
    <scope>NUCLEOTIDE SEQUENCE [LARGE SCALE GENOMIC DNA]</scope>
    <source>
        <strain evidence="3 4">CBS 120377</strain>
    </source>
</reference>
<dbReference type="GeneID" id="28816768"/>
<protein>
    <submittedName>
        <fullName evidence="3">UDP-Glycosyltransferase/glycogen phosphorylase</fullName>
    </submittedName>
</protein>
<accession>A0A132B544</accession>
<evidence type="ECO:0000259" key="2">
    <source>
        <dbReference type="Pfam" id="PF06722"/>
    </source>
</evidence>
<dbReference type="EMBL" id="KQ947441">
    <property type="protein sequence ID" value="KUJ07109.1"/>
    <property type="molecule type" value="Genomic_DNA"/>
</dbReference>
<sequence>MASTQKPLLVFGTTPIYGHTMPLRAIAKNLIEQGYEVIFLTGSHFKKEIEAIGAQFVPFQGNADFSETTGWALVPPPPEILRGPQFLNFILRWFFAGPLVEHYNTLQSVLEEVEEREKGREVVVVFDQSWWGALPTRLGAPGLKPSGIVGIGIIPVGLSGKDVPPFGLSLKPDSSGQSTEKFAGLTKKVYGEDYATTQNEFIRNLKKIGVKHLREDAHIMDLEYTLPDKFLQMCVPSIEWPRVDLPKNFRFAGGLPKGHRDASPSLPEWWDDITHGKDKIVVVSQGTLLSLDFTQLIIPTLEGLKDLPGIIVVAALGRKGATLPEDYVVPSNARIGDFIPFDELFPLSDVFVTNGGYGGLNHALSHGLPMVFSGVQTDKPENAVRAEWAGVGVNLDVESPAPLAVREAVDKILGNSEYREKAKAIEREMDSYDPMGAIVQAIEEAAAEARLAKE</sequence>
<evidence type="ECO:0000313" key="4">
    <source>
        <dbReference type="Proteomes" id="UP000070700"/>
    </source>
</evidence>
<name>A0A132B544_MOLSC</name>
<dbReference type="KEGG" id="psco:LY89DRAFT_368393"/>
<keyword evidence="1 3" id="KW-0808">Transferase</keyword>
<dbReference type="SUPFAM" id="SSF53756">
    <property type="entry name" value="UDP-Glycosyltransferase/glycogen phosphorylase"/>
    <property type="match status" value="1"/>
</dbReference>
<dbReference type="InterPro" id="IPR050426">
    <property type="entry name" value="Glycosyltransferase_28"/>
</dbReference>
<dbReference type="OrthoDB" id="5835829at2759"/>
<dbReference type="GO" id="GO:0016758">
    <property type="term" value="F:hexosyltransferase activity"/>
    <property type="evidence" value="ECO:0007669"/>
    <property type="project" value="UniProtKB-ARBA"/>
</dbReference>
<evidence type="ECO:0000256" key="1">
    <source>
        <dbReference type="ARBA" id="ARBA00022679"/>
    </source>
</evidence>
<organism evidence="3 4">
    <name type="scientific">Mollisia scopiformis</name>
    <name type="common">Conifer needle endophyte fungus</name>
    <name type="synonym">Phialocephala scopiformis</name>
    <dbReference type="NCBI Taxonomy" id="149040"/>
    <lineage>
        <taxon>Eukaryota</taxon>
        <taxon>Fungi</taxon>
        <taxon>Dikarya</taxon>
        <taxon>Ascomycota</taxon>
        <taxon>Pezizomycotina</taxon>
        <taxon>Leotiomycetes</taxon>
        <taxon>Helotiales</taxon>
        <taxon>Mollisiaceae</taxon>
        <taxon>Mollisia</taxon>
    </lineage>
</organism>
<dbReference type="InParanoid" id="A0A132B544"/>